<feature type="binding site" evidence="6 11">
    <location>
        <position position="286"/>
    </location>
    <ligand>
        <name>Zn(2+)</name>
        <dbReference type="ChEBI" id="CHEBI:29105"/>
    </ligand>
</feature>
<evidence type="ECO:0000313" key="13">
    <source>
        <dbReference type="EMBL" id="SIN78912.1"/>
    </source>
</evidence>
<dbReference type="PIRSF" id="PIRSF000099">
    <property type="entry name" value="Histidinol_dh"/>
    <property type="match status" value="1"/>
</dbReference>
<comment type="pathway">
    <text evidence="6">Amino-acid biosynthesis; L-histidine biosynthesis; L-histidine from 5-phospho-alpha-D-ribose 1-diphosphate: step 9/9.</text>
</comment>
<feature type="binding site" evidence="6 10">
    <location>
        <position position="286"/>
    </location>
    <ligand>
        <name>substrate</name>
    </ligand>
</feature>
<dbReference type="FunFam" id="3.40.50.1980:FF:000026">
    <property type="entry name" value="Histidinol dehydrogenase"/>
    <property type="match status" value="1"/>
</dbReference>
<dbReference type="Gene3D" id="1.20.5.1300">
    <property type="match status" value="1"/>
</dbReference>
<feature type="binding site" evidence="6 9">
    <location>
        <position position="154"/>
    </location>
    <ligand>
        <name>NAD(+)</name>
        <dbReference type="ChEBI" id="CHEBI:57540"/>
    </ligand>
</feature>
<reference evidence="13 14" key="1">
    <citation type="submission" date="2016-11" db="EMBL/GenBank/DDBJ databases">
        <authorList>
            <person name="Jaros S."/>
            <person name="Januszkiewicz K."/>
            <person name="Wedrychowicz H."/>
        </authorList>
    </citation>
    <scope>NUCLEOTIDE SEQUENCE [LARGE SCALE GENOMIC DNA]</scope>
    <source>
        <strain evidence="13 14">GAS86</strain>
    </source>
</reference>
<feature type="active site" description="Proton acceptor" evidence="6 8">
    <location>
        <position position="352"/>
    </location>
</feature>
<proteinExistence type="inferred from homology"/>
<dbReference type="PRINTS" id="PR00083">
    <property type="entry name" value="HOLDHDRGNASE"/>
</dbReference>
<keyword evidence="6" id="KW-0028">Amino-acid biosynthesis</keyword>
<keyword evidence="6 9" id="KW-0520">NAD</keyword>
<dbReference type="InterPro" id="IPR012131">
    <property type="entry name" value="Hstdl_DH"/>
</dbReference>
<keyword evidence="3 6" id="KW-0862">Zinc</keyword>
<feature type="binding site" evidence="6 9">
    <location>
        <position position="238"/>
    </location>
    <ligand>
        <name>NAD(+)</name>
        <dbReference type="ChEBI" id="CHEBI:57540"/>
    </ligand>
</feature>
<keyword evidence="2 6" id="KW-0479">Metal-binding</keyword>
<evidence type="ECO:0000256" key="12">
    <source>
        <dbReference type="RuleBase" id="RU004175"/>
    </source>
</evidence>
<dbReference type="AlphaFoldDB" id="A0A1N6E7C1"/>
<evidence type="ECO:0000256" key="9">
    <source>
        <dbReference type="PIRSR" id="PIRSR000099-2"/>
    </source>
</evidence>
<evidence type="ECO:0000256" key="5">
    <source>
        <dbReference type="ARBA" id="ARBA00023102"/>
    </source>
</evidence>
<feature type="binding site" evidence="6 10">
    <location>
        <position position="439"/>
    </location>
    <ligand>
        <name>substrate</name>
    </ligand>
</feature>
<comment type="catalytic activity">
    <reaction evidence="6">
        <text>L-histidinol + 2 NAD(+) + H2O = L-histidine + 2 NADH + 3 H(+)</text>
        <dbReference type="Rhea" id="RHEA:20641"/>
        <dbReference type="ChEBI" id="CHEBI:15377"/>
        <dbReference type="ChEBI" id="CHEBI:15378"/>
        <dbReference type="ChEBI" id="CHEBI:57540"/>
        <dbReference type="ChEBI" id="CHEBI:57595"/>
        <dbReference type="ChEBI" id="CHEBI:57699"/>
        <dbReference type="ChEBI" id="CHEBI:57945"/>
        <dbReference type="EC" id="1.1.1.23"/>
    </reaction>
</comment>
<dbReference type="GO" id="GO:0000105">
    <property type="term" value="P:L-histidine biosynthetic process"/>
    <property type="evidence" value="ECO:0007669"/>
    <property type="project" value="UniProtKB-UniRule"/>
</dbReference>
<organism evidence="13 14">
    <name type="scientific">Paraburkholderia phenazinium</name>
    <dbReference type="NCBI Taxonomy" id="60549"/>
    <lineage>
        <taxon>Bacteria</taxon>
        <taxon>Pseudomonadati</taxon>
        <taxon>Pseudomonadota</taxon>
        <taxon>Betaproteobacteria</taxon>
        <taxon>Burkholderiales</taxon>
        <taxon>Burkholderiaceae</taxon>
        <taxon>Paraburkholderia</taxon>
    </lineage>
</organism>
<dbReference type="PANTHER" id="PTHR21256:SF2">
    <property type="entry name" value="HISTIDINE BIOSYNTHESIS TRIFUNCTIONAL PROTEIN"/>
    <property type="match status" value="1"/>
</dbReference>
<accession>A0A1N6E7C1</accession>
<feature type="active site" description="Proton acceptor" evidence="6 8">
    <location>
        <position position="351"/>
    </location>
</feature>
<dbReference type="InterPro" id="IPR001692">
    <property type="entry name" value="Histidinol_DH_CS"/>
</dbReference>
<feature type="binding site" evidence="6 10">
    <location>
        <position position="261"/>
    </location>
    <ligand>
        <name>substrate</name>
    </ligand>
</feature>
<feature type="binding site" evidence="6 11">
    <location>
        <position position="283"/>
    </location>
    <ligand>
        <name>Zn(2+)</name>
        <dbReference type="ChEBI" id="CHEBI:29105"/>
    </ligand>
</feature>
<dbReference type="GO" id="GO:0051287">
    <property type="term" value="F:NAD binding"/>
    <property type="evidence" value="ECO:0007669"/>
    <property type="project" value="InterPro"/>
</dbReference>
<dbReference type="PROSITE" id="PS00611">
    <property type="entry name" value="HISOL_DEHYDROGENASE"/>
    <property type="match status" value="1"/>
</dbReference>
<comment type="cofactor">
    <cofactor evidence="6 11">
        <name>Zn(2+)</name>
        <dbReference type="ChEBI" id="CHEBI:29105"/>
    </cofactor>
    <text evidence="6 11">Binds 1 zinc ion per subunit.</text>
</comment>
<evidence type="ECO:0000256" key="8">
    <source>
        <dbReference type="PIRSR" id="PIRSR000099-1"/>
    </source>
</evidence>
<feature type="binding site" evidence="6 10">
    <location>
        <position position="385"/>
    </location>
    <ligand>
        <name>substrate</name>
    </ligand>
</feature>
<evidence type="ECO:0000256" key="4">
    <source>
        <dbReference type="ARBA" id="ARBA00023002"/>
    </source>
</evidence>
<dbReference type="GO" id="GO:0004399">
    <property type="term" value="F:histidinol dehydrogenase activity"/>
    <property type="evidence" value="ECO:0007669"/>
    <property type="project" value="UniProtKB-UniRule"/>
</dbReference>
<feature type="binding site" evidence="6 10">
    <location>
        <position position="283"/>
    </location>
    <ligand>
        <name>substrate</name>
    </ligand>
</feature>
<dbReference type="InterPro" id="IPR016161">
    <property type="entry name" value="Ald_DH/histidinol_DH"/>
</dbReference>
<evidence type="ECO:0000256" key="2">
    <source>
        <dbReference type="ARBA" id="ARBA00022723"/>
    </source>
</evidence>
<dbReference type="UniPathway" id="UPA00031">
    <property type="reaction ID" value="UER00014"/>
</dbReference>
<evidence type="ECO:0000256" key="10">
    <source>
        <dbReference type="PIRSR" id="PIRSR000099-3"/>
    </source>
</evidence>
<feature type="binding site" evidence="6 9">
    <location>
        <position position="215"/>
    </location>
    <ligand>
        <name>NAD(+)</name>
        <dbReference type="ChEBI" id="CHEBI:57540"/>
    </ligand>
</feature>
<evidence type="ECO:0000313" key="14">
    <source>
        <dbReference type="Proteomes" id="UP000184693"/>
    </source>
</evidence>
<protein>
    <recommendedName>
        <fullName evidence="6">Histidinol dehydrogenase</fullName>
        <shortName evidence="6">HDH</shortName>
        <ecNumber evidence="6">1.1.1.23</ecNumber>
    </recommendedName>
</protein>
<dbReference type="GO" id="GO:0005829">
    <property type="term" value="C:cytosol"/>
    <property type="evidence" value="ECO:0007669"/>
    <property type="project" value="TreeGrafter"/>
</dbReference>
<dbReference type="GO" id="GO:0008270">
    <property type="term" value="F:zinc ion binding"/>
    <property type="evidence" value="ECO:0007669"/>
    <property type="project" value="UniProtKB-UniRule"/>
</dbReference>
<dbReference type="CDD" id="cd06572">
    <property type="entry name" value="Histidinol_dh"/>
    <property type="match status" value="1"/>
</dbReference>
<comment type="function">
    <text evidence="6">Catalyzes the sequential NAD-dependent oxidations of L-histidinol to L-histidinaldehyde and then to L-histidine.</text>
</comment>
<feature type="binding site" evidence="6 10">
    <location>
        <position position="352"/>
    </location>
    <ligand>
        <name>substrate</name>
    </ligand>
</feature>
<name>A0A1N6E7C1_9BURK</name>
<evidence type="ECO:0000256" key="11">
    <source>
        <dbReference type="PIRSR" id="PIRSR000099-4"/>
    </source>
</evidence>
<dbReference type="Gene3D" id="3.40.50.1980">
    <property type="entry name" value="Nitrogenase molybdenum iron protein domain"/>
    <property type="match status" value="2"/>
</dbReference>
<dbReference type="HAMAP" id="MF_01024">
    <property type="entry name" value="HisD"/>
    <property type="match status" value="1"/>
</dbReference>
<evidence type="ECO:0000256" key="6">
    <source>
        <dbReference type="HAMAP-Rule" id="MF_01024"/>
    </source>
</evidence>
<keyword evidence="4 6" id="KW-0560">Oxidoreductase</keyword>
<evidence type="ECO:0000256" key="3">
    <source>
        <dbReference type="ARBA" id="ARBA00022833"/>
    </source>
</evidence>
<gene>
    <name evidence="6" type="primary">hisD</name>
    <name evidence="13" type="ORF">SAMN05444168_0261</name>
</gene>
<keyword evidence="5 6" id="KW-0368">Histidine biosynthesis</keyword>
<feature type="binding site" evidence="6 11">
    <location>
        <position position="444"/>
    </location>
    <ligand>
        <name>Zn(2+)</name>
        <dbReference type="ChEBI" id="CHEBI:29105"/>
    </ligand>
</feature>
<sequence length="456" mass="48820">MRLEGPKARLTETDTSMSIKIRKLDSSAPEFQKALHAVLAFEASEDEAIEQSVVQILADVEARGDAAVLEYTNRFDRLKASSVAEFELPMSELEAALEGLDPRRRAALEAAAGRVRGYHEKQKIECGSHSWQYTESDGTVLGQKVTPLDRAGIYVPGGKAAYPSSVLMNSIPARVAGVREIVMVVPTPDGVKNPLVLAAALLGGVDRVFTIGGAQAVGALAYGTATVPAVDKICGPGNAYVASAKRRVFGTVGIDMIAGPSEILVLCDGTTDPRWVAMDLFSQAEHDELAQSILLCPDDAFIARVHDAINELLPTMPRRDVIQASLEGRGALIKVRDMAEACAIANDIAPEHLEISALDPHQWGKLIRHAGAIFLGRYTSESLGDYCAGPNHVLPTSRTARFSSPLGVYDFFKRSSVIEVSAEGAQTLGEIAAELAYGEGLPAHARSAEYRMKQNG</sequence>
<evidence type="ECO:0000256" key="1">
    <source>
        <dbReference type="ARBA" id="ARBA00010178"/>
    </source>
</evidence>
<feature type="binding site" evidence="6 11">
    <location>
        <position position="385"/>
    </location>
    <ligand>
        <name>Zn(2+)</name>
        <dbReference type="ChEBI" id="CHEBI:29105"/>
    </ligand>
</feature>
<dbReference type="EC" id="1.1.1.23" evidence="6"/>
<feature type="binding site" evidence="6 10">
    <location>
        <position position="444"/>
    </location>
    <ligand>
        <name>substrate</name>
    </ligand>
</feature>
<dbReference type="PANTHER" id="PTHR21256">
    <property type="entry name" value="HISTIDINOL DEHYDROGENASE HDH"/>
    <property type="match status" value="1"/>
</dbReference>
<evidence type="ECO:0000256" key="7">
    <source>
        <dbReference type="PIRNR" id="PIRNR000099"/>
    </source>
</evidence>
<dbReference type="Proteomes" id="UP000184693">
    <property type="component" value="Unassembled WGS sequence"/>
</dbReference>
<dbReference type="SUPFAM" id="SSF53720">
    <property type="entry name" value="ALDH-like"/>
    <property type="match status" value="1"/>
</dbReference>
<dbReference type="FunFam" id="3.40.50.1980:FF:000001">
    <property type="entry name" value="Histidinol dehydrogenase"/>
    <property type="match status" value="1"/>
</dbReference>
<comment type="similarity">
    <text evidence="1 6 7 12">Belongs to the histidinol dehydrogenase family.</text>
</comment>
<dbReference type="NCBIfam" id="TIGR00069">
    <property type="entry name" value="hisD"/>
    <property type="match status" value="1"/>
</dbReference>
<dbReference type="Pfam" id="PF00815">
    <property type="entry name" value="Histidinol_dh"/>
    <property type="match status" value="1"/>
</dbReference>
<dbReference type="InterPro" id="IPR022695">
    <property type="entry name" value="Histidinol_DH_monofunct"/>
</dbReference>
<dbReference type="EMBL" id="FSRM01000001">
    <property type="protein sequence ID" value="SIN78912.1"/>
    <property type="molecule type" value="Genomic_DNA"/>
</dbReference>